<evidence type="ECO:0000313" key="4">
    <source>
        <dbReference type="EMBL" id="WEG69414.1"/>
    </source>
</evidence>
<name>A0A9Y1IRJ6_9BETA</name>
<keyword evidence="1" id="KW-1133">Transmembrane helix</keyword>
<organism evidence="6">
    <name type="scientific">Mastomys natalensis cytomegalovirus 2</name>
    <dbReference type="NCBI Taxonomy" id="2973540"/>
    <lineage>
        <taxon>Viruses</taxon>
        <taxon>Duplodnaviria</taxon>
        <taxon>Heunggongvirae</taxon>
        <taxon>Peploviricota</taxon>
        <taxon>Herviviricetes</taxon>
        <taxon>Herpesvirales</taxon>
        <taxon>Orthoherpesviridae</taxon>
        <taxon>Betaherpesvirinae</taxon>
        <taxon>Muromegalovirus</taxon>
    </lineage>
</organism>
<feature type="transmembrane region" description="Helical" evidence="1">
    <location>
        <begin position="65"/>
        <end position="86"/>
    </location>
</feature>
<dbReference type="EMBL" id="OP429124">
    <property type="protein sequence ID" value="WEG69275.1"/>
    <property type="molecule type" value="Genomic_DNA"/>
</dbReference>
<dbReference type="EMBL" id="OP429126">
    <property type="protein sequence ID" value="WEG69552.1"/>
    <property type="molecule type" value="Genomic_DNA"/>
</dbReference>
<dbReference type="EMBL" id="OP429125">
    <property type="protein sequence ID" value="WEG69414.1"/>
    <property type="molecule type" value="Genomic_DNA"/>
</dbReference>
<evidence type="ECO:0000313" key="3">
    <source>
        <dbReference type="EMBL" id="WEG69275.1"/>
    </source>
</evidence>
<keyword evidence="1" id="KW-0812">Transmembrane</keyword>
<reference evidence="6" key="1">
    <citation type="submission" date="2022-09" db="EMBL/GenBank/DDBJ databases">
        <authorList>
            <person name="Vucak M."/>
            <person name="Davison A.J."/>
        </authorList>
    </citation>
    <scope>NUCLEOTIDE SEQUENCE</scope>
    <source>
        <strain evidence="2">Mnat18</strain>
        <strain evidence="3">Mnat19</strain>
        <strain evidence="6">Mnat2</strain>
        <strain evidence="4">Mnat29</strain>
        <strain evidence="5">Mnat33</strain>
    </source>
</reference>
<dbReference type="EMBL" id="OP429127">
    <property type="protein sequence ID" value="WEG69690.1"/>
    <property type="molecule type" value="Genomic_DNA"/>
</dbReference>
<gene>
    <name evidence="6" type="primary">a149</name>
</gene>
<protein>
    <submittedName>
        <fullName evidence="6">Membrane protein a149</fullName>
    </submittedName>
</protein>
<evidence type="ECO:0000313" key="6">
    <source>
        <dbReference type="EMBL" id="WEG71643.1"/>
    </source>
</evidence>
<proteinExistence type="predicted"/>
<dbReference type="EMBL" id="OP429123">
    <property type="protein sequence ID" value="WEG69137.1"/>
    <property type="molecule type" value="Genomic_DNA"/>
</dbReference>
<reference evidence="6" key="2">
    <citation type="submission" date="2023-06" db="EMBL/GenBank/DDBJ databases">
        <title>Isolation and genome sequencing of cytomegaloviruses from Natal multimammate mice (Mastomys natalensis).</title>
        <authorList>
            <person name="Jarvis M.A."/>
            <person name="Davison A.J."/>
        </authorList>
    </citation>
    <scope>NUCLEOTIDE SEQUENCE</scope>
    <source>
        <strain evidence="2">Mnat18</strain>
        <strain evidence="3">Mnat19</strain>
        <strain evidence="6">Mnat2</strain>
        <strain evidence="4">Mnat29</strain>
        <strain evidence="5">Mnat33</strain>
    </source>
</reference>
<evidence type="ECO:0000313" key="5">
    <source>
        <dbReference type="EMBL" id="WEG69690.1"/>
    </source>
</evidence>
<keyword evidence="1" id="KW-0472">Membrane</keyword>
<evidence type="ECO:0000256" key="1">
    <source>
        <dbReference type="SAM" id="Phobius"/>
    </source>
</evidence>
<sequence>MFGRAIANEHLRWIFLTVSLYLGLQKSESADVAVRNDAYSIIGKNTRALRENCLLCDWDKISYNITLSFISVLLIIITAYTTWMCIYREIRHILSYILNNVS</sequence>
<accession>A0A9Y1IRJ6</accession>
<evidence type="ECO:0000313" key="2">
    <source>
        <dbReference type="EMBL" id="WEG69137.1"/>
    </source>
</evidence>
<dbReference type="EMBL" id="OP429139">
    <property type="protein sequence ID" value="WEG71364.1"/>
    <property type="molecule type" value="Genomic_DNA"/>
</dbReference>
<dbReference type="EMBL" id="OP429141">
    <property type="protein sequence ID" value="WEG71643.1"/>
    <property type="molecule type" value="Genomic_DNA"/>
</dbReference>